<evidence type="ECO:0000256" key="3">
    <source>
        <dbReference type="ARBA" id="ARBA00022801"/>
    </source>
</evidence>
<dbReference type="InterPro" id="IPR011856">
    <property type="entry name" value="tRNA_endonuc-like_dom_sf"/>
</dbReference>
<keyword evidence="2" id="KW-0540">Nuclease</keyword>
<dbReference type="GO" id="GO:0016788">
    <property type="term" value="F:hydrolase activity, acting on ester bonds"/>
    <property type="evidence" value="ECO:0007669"/>
    <property type="project" value="InterPro"/>
</dbReference>
<proteinExistence type="predicted"/>
<reference evidence="5 6" key="1">
    <citation type="submission" date="2019-07" db="EMBL/GenBank/DDBJ databases">
        <title>Gilliamella genomes.</title>
        <authorList>
            <person name="Zheng H."/>
        </authorList>
    </citation>
    <scope>NUCLEOTIDE SEQUENCE [LARGE SCALE GENOMIC DNA]</scope>
    <source>
        <strain evidence="5 6">W8131</strain>
    </source>
</reference>
<feature type="domain" description="VRR-NUC" evidence="4">
    <location>
        <begin position="1"/>
        <end position="81"/>
    </location>
</feature>
<accession>A0A556RGE4</accession>
<comment type="cofactor">
    <cofactor evidence="1">
        <name>Mg(2+)</name>
        <dbReference type="ChEBI" id="CHEBI:18420"/>
    </cofactor>
</comment>
<gene>
    <name evidence="5" type="ORF">FPQ14_11510</name>
</gene>
<evidence type="ECO:0000259" key="4">
    <source>
        <dbReference type="SMART" id="SM00990"/>
    </source>
</evidence>
<evidence type="ECO:0000256" key="1">
    <source>
        <dbReference type="ARBA" id="ARBA00001946"/>
    </source>
</evidence>
<evidence type="ECO:0000313" key="6">
    <source>
        <dbReference type="Proteomes" id="UP000319138"/>
    </source>
</evidence>
<dbReference type="AlphaFoldDB" id="A0A556RGE4"/>
<sequence length="87" mass="9880">MRESVIENNLTRTVETLGGITYKLIPAGRVNKPDRLVMLPGGKIIFVECKRPGGKPRPGQIREHERLRKLGFHVVVLDSHDVSFLYE</sequence>
<evidence type="ECO:0000256" key="2">
    <source>
        <dbReference type="ARBA" id="ARBA00022722"/>
    </source>
</evidence>
<protein>
    <submittedName>
        <fullName evidence="5">VRR-NUC domain-containing protein</fullName>
    </submittedName>
</protein>
<name>A0A556RGE4_9GAMM</name>
<dbReference type="RefSeq" id="WP_144190344.1">
    <property type="nucleotide sequence ID" value="NZ_VMHL01000006.1"/>
</dbReference>
<dbReference type="Proteomes" id="UP000319138">
    <property type="component" value="Unassembled WGS sequence"/>
</dbReference>
<dbReference type="SMART" id="SM00990">
    <property type="entry name" value="VRR_NUC"/>
    <property type="match status" value="1"/>
</dbReference>
<dbReference type="Gene3D" id="3.40.1350.10">
    <property type="match status" value="1"/>
</dbReference>
<keyword evidence="3" id="KW-0378">Hydrolase</keyword>
<organism evidence="5 6">
    <name type="scientific">Gilliamella apicola</name>
    <dbReference type="NCBI Taxonomy" id="1196095"/>
    <lineage>
        <taxon>Bacteria</taxon>
        <taxon>Pseudomonadati</taxon>
        <taxon>Pseudomonadota</taxon>
        <taxon>Gammaproteobacteria</taxon>
        <taxon>Orbales</taxon>
        <taxon>Orbaceae</taxon>
        <taxon>Gilliamella</taxon>
    </lineage>
</organism>
<dbReference type="EMBL" id="VMHL01000006">
    <property type="protein sequence ID" value="TSJ87962.1"/>
    <property type="molecule type" value="Genomic_DNA"/>
</dbReference>
<dbReference type="InterPro" id="IPR014883">
    <property type="entry name" value="VRR_NUC"/>
</dbReference>
<evidence type="ECO:0000313" key="5">
    <source>
        <dbReference type="EMBL" id="TSJ87962.1"/>
    </source>
</evidence>
<dbReference type="GO" id="GO:0004518">
    <property type="term" value="F:nuclease activity"/>
    <property type="evidence" value="ECO:0007669"/>
    <property type="project" value="UniProtKB-KW"/>
</dbReference>
<comment type="caution">
    <text evidence="5">The sequence shown here is derived from an EMBL/GenBank/DDBJ whole genome shotgun (WGS) entry which is preliminary data.</text>
</comment>
<dbReference type="GO" id="GO:0003676">
    <property type="term" value="F:nucleic acid binding"/>
    <property type="evidence" value="ECO:0007669"/>
    <property type="project" value="InterPro"/>
</dbReference>